<reference evidence="1" key="2">
    <citation type="submission" date="2016-06" db="EMBL/GenBank/DDBJ databases">
        <title>The genome of a short-lived fish provides insights into sex chromosome evolution and the genetic control of aging.</title>
        <authorList>
            <person name="Reichwald K."/>
            <person name="Felder M."/>
            <person name="Petzold A."/>
            <person name="Koch P."/>
            <person name="Groth M."/>
            <person name="Platzer M."/>
        </authorList>
    </citation>
    <scope>NUCLEOTIDE SEQUENCE</scope>
    <source>
        <tissue evidence="1">Brain</tissue>
    </source>
</reference>
<dbReference type="EMBL" id="HAEC01000957">
    <property type="protein sequence ID" value="SBQ69034.1"/>
    <property type="molecule type" value="Transcribed_RNA"/>
</dbReference>
<reference evidence="1" key="1">
    <citation type="submission" date="2016-05" db="EMBL/GenBank/DDBJ databases">
        <authorList>
            <person name="Lavstsen T."/>
            <person name="Jespersen J.S."/>
        </authorList>
    </citation>
    <scope>NUCLEOTIDE SEQUENCE</scope>
    <source>
        <tissue evidence="1">Brain</tissue>
    </source>
</reference>
<proteinExistence type="predicted"/>
<dbReference type="EMBL" id="HAEB01019136">
    <property type="protein sequence ID" value="SBQ65663.1"/>
    <property type="molecule type" value="Transcribed_RNA"/>
</dbReference>
<sequence>MANENKLNKLMQKAGSVVEVELNVLRVVTEKRMLSKIRAIVDNNFQ</sequence>
<organism evidence="1">
    <name type="scientific">Nothobranchius korthausae</name>
    <dbReference type="NCBI Taxonomy" id="1143690"/>
    <lineage>
        <taxon>Eukaryota</taxon>
        <taxon>Metazoa</taxon>
        <taxon>Chordata</taxon>
        <taxon>Craniata</taxon>
        <taxon>Vertebrata</taxon>
        <taxon>Euteleostomi</taxon>
        <taxon>Actinopterygii</taxon>
        <taxon>Neopterygii</taxon>
        <taxon>Teleostei</taxon>
        <taxon>Neoteleostei</taxon>
        <taxon>Acanthomorphata</taxon>
        <taxon>Ovalentaria</taxon>
        <taxon>Atherinomorphae</taxon>
        <taxon>Cyprinodontiformes</taxon>
        <taxon>Nothobranchiidae</taxon>
        <taxon>Nothobranchius</taxon>
    </lineage>
</organism>
<name>A0A1A8G3I2_9TELE</name>
<dbReference type="AlphaFoldDB" id="A0A1A8G3I2"/>
<accession>A0A1A8G3I2</accession>
<protein>
    <submittedName>
        <fullName evidence="1">Uncharacterized protein</fullName>
    </submittedName>
</protein>
<evidence type="ECO:0000313" key="1">
    <source>
        <dbReference type="EMBL" id="SBQ65663.1"/>
    </source>
</evidence>
<gene>
    <name evidence="1" type="primary">Nfu_g_1_019188</name>
</gene>